<feature type="transmembrane region" description="Helical" evidence="1">
    <location>
        <begin position="118"/>
        <end position="135"/>
    </location>
</feature>
<keyword evidence="1" id="KW-0472">Membrane</keyword>
<protein>
    <submittedName>
        <fullName evidence="3">VanZ family protein</fullName>
    </submittedName>
</protein>
<dbReference type="NCBIfam" id="NF037970">
    <property type="entry name" value="vanZ_1"/>
    <property type="match status" value="1"/>
</dbReference>
<dbReference type="Proteomes" id="UP001296943">
    <property type="component" value="Unassembled WGS sequence"/>
</dbReference>
<comment type="caution">
    <text evidence="3">The sequence shown here is derived from an EMBL/GenBank/DDBJ whole genome shotgun (WGS) entry which is preliminary data.</text>
</comment>
<keyword evidence="4" id="KW-1185">Reference proteome</keyword>
<name>A0ABS2N5Q6_9BACI</name>
<evidence type="ECO:0000256" key="1">
    <source>
        <dbReference type="SAM" id="Phobius"/>
    </source>
</evidence>
<feature type="transmembrane region" description="Helical" evidence="1">
    <location>
        <begin position="20"/>
        <end position="38"/>
    </location>
</feature>
<reference evidence="3 4" key="1">
    <citation type="submission" date="2021-01" db="EMBL/GenBank/DDBJ databases">
        <title>Genomic Encyclopedia of Type Strains, Phase IV (KMG-IV): sequencing the most valuable type-strain genomes for metagenomic binning, comparative biology and taxonomic classification.</title>
        <authorList>
            <person name="Goeker M."/>
        </authorList>
    </citation>
    <scope>NUCLEOTIDE SEQUENCE [LARGE SCALE GENOMIC DNA]</scope>
    <source>
        <strain evidence="3 4">DSM 23711</strain>
    </source>
</reference>
<keyword evidence="1" id="KW-1133">Transmembrane helix</keyword>
<dbReference type="EMBL" id="JAFBDR010000033">
    <property type="protein sequence ID" value="MBM7573462.1"/>
    <property type="molecule type" value="Genomic_DNA"/>
</dbReference>
<keyword evidence="1" id="KW-0812">Transmembrane</keyword>
<evidence type="ECO:0000313" key="3">
    <source>
        <dbReference type="EMBL" id="MBM7573462.1"/>
    </source>
</evidence>
<feature type="transmembrane region" description="Helical" evidence="1">
    <location>
        <begin position="147"/>
        <end position="167"/>
    </location>
</feature>
<sequence>MREKGVGFNIEMFRPRRKYFYIWLGATVLFFFIIFIISDMPYEKQDIKPTLEKMVDLDGKQLPRISFRYDNQFVSSSNPYAFIEFVLRKLGHIIGYFFLTILLLLAIKFTSLRPVSRYFLGGSLAICLAIVDEWHQTFVPGRTGHLIDVFVVDAMGVVIGMLVVLVAERLWRRRQD</sequence>
<feature type="transmembrane region" description="Helical" evidence="1">
    <location>
        <begin position="93"/>
        <end position="111"/>
    </location>
</feature>
<proteinExistence type="predicted"/>
<accession>A0ABS2N5Q6</accession>
<organism evidence="3 4">
    <name type="scientific">Aquibacillus albus</name>
    <dbReference type="NCBI Taxonomy" id="1168171"/>
    <lineage>
        <taxon>Bacteria</taxon>
        <taxon>Bacillati</taxon>
        <taxon>Bacillota</taxon>
        <taxon>Bacilli</taxon>
        <taxon>Bacillales</taxon>
        <taxon>Bacillaceae</taxon>
        <taxon>Aquibacillus</taxon>
    </lineage>
</organism>
<dbReference type="RefSeq" id="WP_204502106.1">
    <property type="nucleotide sequence ID" value="NZ_JAFBDR010000033.1"/>
</dbReference>
<feature type="domain" description="VanZ-like" evidence="2">
    <location>
        <begin position="26"/>
        <end position="166"/>
    </location>
</feature>
<dbReference type="Pfam" id="PF04892">
    <property type="entry name" value="VanZ"/>
    <property type="match status" value="1"/>
</dbReference>
<evidence type="ECO:0000313" key="4">
    <source>
        <dbReference type="Proteomes" id="UP001296943"/>
    </source>
</evidence>
<dbReference type="InterPro" id="IPR006976">
    <property type="entry name" value="VanZ-like"/>
</dbReference>
<evidence type="ECO:0000259" key="2">
    <source>
        <dbReference type="Pfam" id="PF04892"/>
    </source>
</evidence>
<gene>
    <name evidence="3" type="ORF">JOC48_004026</name>
</gene>